<dbReference type="EMBL" id="CP048222">
    <property type="protein sequence ID" value="QHT71119.1"/>
    <property type="molecule type" value="Genomic_DNA"/>
</dbReference>
<accession>A0A6C0GSM9</accession>
<dbReference type="AlphaFoldDB" id="A0A6C0GSM9"/>
<gene>
    <name evidence="1" type="ORF">GXP67_32925</name>
</gene>
<evidence type="ECO:0000313" key="1">
    <source>
        <dbReference type="EMBL" id="QHT71119.1"/>
    </source>
</evidence>
<protein>
    <submittedName>
        <fullName evidence="1">Uncharacterized protein</fullName>
    </submittedName>
</protein>
<dbReference type="Proteomes" id="UP000480178">
    <property type="component" value="Chromosome"/>
</dbReference>
<reference evidence="1 2" key="1">
    <citation type="submission" date="2020-01" db="EMBL/GenBank/DDBJ databases">
        <authorList>
            <person name="Kim M.K."/>
        </authorList>
    </citation>
    <scope>NUCLEOTIDE SEQUENCE [LARGE SCALE GENOMIC DNA]</scope>
    <source>
        <strain evidence="1 2">172606-1</strain>
    </source>
</reference>
<dbReference type="KEGG" id="rhoz:GXP67_32925"/>
<evidence type="ECO:0000313" key="2">
    <source>
        <dbReference type="Proteomes" id="UP000480178"/>
    </source>
</evidence>
<name>A0A6C0GSM9_9BACT</name>
<proteinExistence type="predicted"/>
<keyword evidence="2" id="KW-1185">Reference proteome</keyword>
<dbReference type="RefSeq" id="WP_162447061.1">
    <property type="nucleotide sequence ID" value="NZ_CP048222.1"/>
</dbReference>
<sequence length="303" mass="35598">MASHSEEQQLRAKRDAIERKVDLRKRVCFVDGCGKYAINSHILQKNGIINSISENNHVYQLLADNFKEHYYCFKKKGINEAYTFKGFCGSDDHNHDSELFKNIEQNSINLNDYYSQLLFSYRSLVYKLREREITKEIALEWYMNPELSIRMDRAMGRNWYTVESANIEMSIKDALVAKETVENEIHQNSTGQGYFQFHKRVIPRIEICCSQCFNYELANETTIAQVMGYESLTIIFFNIIPYQDQTVLLIGYPKDKASICGKYFDSMLTMSEKDLKKRISDLLLLFGDDWLCSPRIYLNYLRQ</sequence>
<organism evidence="1 2">
    <name type="scientific">Rhodocytophaga rosea</name>
    <dbReference type="NCBI Taxonomy" id="2704465"/>
    <lineage>
        <taxon>Bacteria</taxon>
        <taxon>Pseudomonadati</taxon>
        <taxon>Bacteroidota</taxon>
        <taxon>Cytophagia</taxon>
        <taxon>Cytophagales</taxon>
        <taxon>Rhodocytophagaceae</taxon>
        <taxon>Rhodocytophaga</taxon>
    </lineage>
</organism>